<name>A0A941FLI3_9BACI</name>
<sequence length="53" mass="5897">MKIIVESPPAITLTDANREIPVDFGTEYTMSGSWNDLDSNLVDLYYAVDSNTL</sequence>
<gene>
    <name evidence="1" type="ORF">KEH51_21915</name>
</gene>
<reference evidence="1" key="1">
    <citation type="submission" date="2021-04" db="EMBL/GenBank/DDBJ databases">
        <title>Whole genome sequencing of Enterococci isolates from hospitalized patients.</title>
        <authorList>
            <person name="Ogoti B.M."/>
            <person name="Onyambu F.G."/>
        </authorList>
    </citation>
    <scope>NUCLEOTIDE SEQUENCE</scope>
    <source>
        <strain evidence="1">242</strain>
    </source>
</reference>
<dbReference type="AlphaFoldDB" id="A0A941FLI3"/>
<dbReference type="EMBL" id="JAGTPW010000048">
    <property type="protein sequence ID" value="MBR8645701.1"/>
    <property type="molecule type" value="Genomic_DNA"/>
</dbReference>
<proteinExistence type="predicted"/>
<accession>A0A941FLI3</accession>
<evidence type="ECO:0000313" key="1">
    <source>
        <dbReference type="EMBL" id="MBR8645701.1"/>
    </source>
</evidence>
<protein>
    <submittedName>
        <fullName evidence="1">Uncharacterized protein</fullName>
    </submittedName>
</protein>
<evidence type="ECO:0000313" key="2">
    <source>
        <dbReference type="Proteomes" id="UP000680045"/>
    </source>
</evidence>
<organism evidence="1 2">
    <name type="scientific">Peribacillus frigoritolerans</name>
    <dbReference type="NCBI Taxonomy" id="450367"/>
    <lineage>
        <taxon>Bacteria</taxon>
        <taxon>Bacillati</taxon>
        <taxon>Bacillota</taxon>
        <taxon>Bacilli</taxon>
        <taxon>Bacillales</taxon>
        <taxon>Bacillaceae</taxon>
        <taxon>Peribacillus</taxon>
    </lineage>
</organism>
<dbReference type="Proteomes" id="UP000680045">
    <property type="component" value="Unassembled WGS sequence"/>
</dbReference>
<comment type="caution">
    <text evidence="1">The sequence shown here is derived from an EMBL/GenBank/DDBJ whole genome shotgun (WGS) entry which is preliminary data.</text>
</comment>